<dbReference type="GO" id="GO:0046872">
    <property type="term" value="F:metal ion binding"/>
    <property type="evidence" value="ECO:0007669"/>
    <property type="project" value="UniProtKB-KW"/>
</dbReference>
<evidence type="ECO:0000256" key="4">
    <source>
        <dbReference type="ARBA" id="ARBA00022801"/>
    </source>
</evidence>
<proteinExistence type="inferred from homology"/>
<evidence type="ECO:0000256" key="3">
    <source>
        <dbReference type="ARBA" id="ARBA00022723"/>
    </source>
</evidence>
<name>A0A139ATQ7_GONPJ</name>
<dbReference type="InterPro" id="IPR007863">
    <property type="entry name" value="Peptidase_M16_C"/>
</dbReference>
<evidence type="ECO:0008006" key="15">
    <source>
        <dbReference type="Google" id="ProtNLM"/>
    </source>
</evidence>
<dbReference type="AlphaFoldDB" id="A0A139ATQ7"/>
<dbReference type="PANTHER" id="PTHR43690:SF18">
    <property type="entry name" value="INSULIN-DEGRADING ENZYME-RELATED"/>
    <property type="match status" value="1"/>
</dbReference>
<keyword evidence="4" id="KW-0378">Hydrolase</keyword>
<feature type="domain" description="Peptidase M16 C-terminal" evidence="10">
    <location>
        <begin position="199"/>
        <end position="374"/>
    </location>
</feature>
<evidence type="ECO:0000256" key="5">
    <source>
        <dbReference type="ARBA" id="ARBA00022833"/>
    </source>
</evidence>
<organism evidence="13 14">
    <name type="scientific">Gonapodya prolifera (strain JEL478)</name>
    <name type="common">Monoblepharis prolifera</name>
    <dbReference type="NCBI Taxonomy" id="1344416"/>
    <lineage>
        <taxon>Eukaryota</taxon>
        <taxon>Fungi</taxon>
        <taxon>Fungi incertae sedis</taxon>
        <taxon>Chytridiomycota</taxon>
        <taxon>Chytridiomycota incertae sedis</taxon>
        <taxon>Monoblepharidomycetes</taxon>
        <taxon>Monoblepharidales</taxon>
        <taxon>Gonapodyaceae</taxon>
        <taxon>Gonapodya</taxon>
    </lineage>
</organism>
<evidence type="ECO:0000313" key="14">
    <source>
        <dbReference type="Proteomes" id="UP000070544"/>
    </source>
</evidence>
<dbReference type="PROSITE" id="PS00143">
    <property type="entry name" value="INSULINASE"/>
    <property type="match status" value="1"/>
</dbReference>
<dbReference type="GO" id="GO:0043171">
    <property type="term" value="P:peptide catabolic process"/>
    <property type="evidence" value="ECO:0007669"/>
    <property type="project" value="TreeGrafter"/>
</dbReference>
<evidence type="ECO:0000256" key="1">
    <source>
        <dbReference type="ARBA" id="ARBA00007261"/>
    </source>
</evidence>
<dbReference type="FunFam" id="3.30.830.10:FF:000003">
    <property type="entry name" value="Insulin-degrading enzyme"/>
    <property type="match status" value="1"/>
</dbReference>
<dbReference type="OrthoDB" id="952271at2759"/>
<dbReference type="PANTHER" id="PTHR43690">
    <property type="entry name" value="NARDILYSIN"/>
    <property type="match status" value="1"/>
</dbReference>
<accession>A0A139ATQ7</accession>
<dbReference type="InterPro" id="IPR001431">
    <property type="entry name" value="Pept_M16_Zn_BS"/>
</dbReference>
<evidence type="ECO:0000259" key="11">
    <source>
        <dbReference type="Pfam" id="PF16187"/>
    </source>
</evidence>
<dbReference type="Pfam" id="PF05193">
    <property type="entry name" value="Peptidase_M16_C"/>
    <property type="match status" value="1"/>
</dbReference>
<dbReference type="InterPro" id="IPR050626">
    <property type="entry name" value="Peptidase_M16"/>
</dbReference>
<sequence>MSATLPGVVSWTDDIIKPDIDDRRYRLITLPNKLQALLVHDENTDKAAAAIDVRVGHLCDDEDVPGLAHFLEHLLFMGTEKYPEENSYSAFLTSHGGHSNAFTSADETNYFFDVHADHLRGALDRFSGFFTCPLFDPSCTEREMRAVDSEHKKNLQQDAWRLYQLEKELCDPKHPYHKFGTGNLDTLATVPQSKGVDVRERLFEFHRKYYSANIMKLVVVGKESLDELTSLVVEHFSAVKNYDAAVPTFEWGPLTKDVLKERILVKPVKDIRQLEITFPFPDEQKWFRSRPGNYLSHLLGHESEGSILSLLKSLSWANGLSAGSSRGSVGWSFFKIHIDLTEEGLGHIDEIVEIIFSFIKLVRDAGVQEWVFREEELISRCAFKFREKSQPASYASRASSWMQRYPEKEILSGPYLMEVFAPDAIRECMDWLRPDNFRITVTSREPPAPAPQNPWKTEYYYGTEYTVESLPEPFLERCRNPKSWPQLHLPAHNIFIPEDLHVKNGPDLTAPAQNGSATSTPAAAPTAAERDALSRKRPRLVRNDETARIWHKKDQLFLVPKVNIYFFVRTRQAYADPRNAVLTKLYTELVKDSLNEYSYFADVAGLSYYLEAQVDGLLLGFSGYNDKISLLVEKVAERMRTLEVDPVRFELIAEQLSRSYKNFQQESPSSHAAYYASLLIQEQLHTNDEKLEALKGVTAAGVQKFYPKVLSQAFLEGLVHGNTYAYETLSLAEVFLNALQLGTAPPEDRDLMGRSTVLPMPSNFVHERNVPNADNLNSAIEYYIQCGDPKDESKRIRLMLVNQIISEPAFDQLRTKEQLGYIVSTSIRMNTGVMGLRVIIQSEREPVYLEHRIDEFLHQFLEKLENLEPEAYEEEQKSLVAKLIESDKNLGRESSRHWGHISSRYLDFDGDHRDAAAIPTVSLTSLIDWYKEFILPKSASRRKLSVHIRSQRAERGDALASDIVPITDVADFKKRVEWSKPVVPVKPFSYFLNEDDS</sequence>
<reference evidence="13 14" key="1">
    <citation type="journal article" date="2015" name="Genome Biol. Evol.">
        <title>Phylogenomic analyses indicate that early fungi evolved digesting cell walls of algal ancestors of land plants.</title>
        <authorList>
            <person name="Chang Y."/>
            <person name="Wang S."/>
            <person name="Sekimoto S."/>
            <person name="Aerts A.L."/>
            <person name="Choi C."/>
            <person name="Clum A."/>
            <person name="LaButti K.M."/>
            <person name="Lindquist E.A."/>
            <person name="Yee Ngan C."/>
            <person name="Ohm R.A."/>
            <person name="Salamov A.A."/>
            <person name="Grigoriev I.V."/>
            <person name="Spatafora J.W."/>
            <person name="Berbee M.L."/>
        </authorList>
    </citation>
    <scope>NUCLEOTIDE SEQUENCE [LARGE SCALE GENOMIC DNA]</scope>
    <source>
        <strain evidence="13 14">JEL478</strain>
    </source>
</reference>
<dbReference type="STRING" id="1344416.A0A139ATQ7"/>
<dbReference type="FunFam" id="3.30.830.10:FF:000004">
    <property type="entry name" value="Putative insulin-degrading enzyme"/>
    <property type="match status" value="1"/>
</dbReference>
<evidence type="ECO:0000259" key="12">
    <source>
        <dbReference type="Pfam" id="PF22456"/>
    </source>
</evidence>
<dbReference type="SUPFAM" id="SSF63411">
    <property type="entry name" value="LuxS/MPP-like metallohydrolase"/>
    <property type="match status" value="4"/>
</dbReference>
<dbReference type="Pfam" id="PF22456">
    <property type="entry name" value="PqqF-like_C_4"/>
    <property type="match status" value="1"/>
</dbReference>
<keyword evidence="6" id="KW-0482">Metalloprotease</keyword>
<evidence type="ECO:0000313" key="13">
    <source>
        <dbReference type="EMBL" id="KXS20116.1"/>
    </source>
</evidence>
<dbReference type="Proteomes" id="UP000070544">
    <property type="component" value="Unassembled WGS sequence"/>
</dbReference>
<feature type="domain" description="Coenzyme PQQ synthesis protein F-like C-terminal lobe" evidence="12">
    <location>
        <begin position="800"/>
        <end position="898"/>
    </location>
</feature>
<evidence type="ECO:0000259" key="9">
    <source>
        <dbReference type="Pfam" id="PF00675"/>
    </source>
</evidence>
<keyword evidence="14" id="KW-1185">Reference proteome</keyword>
<dbReference type="Pfam" id="PF00675">
    <property type="entry name" value="Peptidase_M16"/>
    <property type="match status" value="1"/>
</dbReference>
<dbReference type="Pfam" id="PF16187">
    <property type="entry name" value="Peptidase_M16_M"/>
    <property type="match status" value="1"/>
</dbReference>
<feature type="region of interest" description="Disordered" evidence="8">
    <location>
        <begin position="505"/>
        <end position="538"/>
    </location>
</feature>
<dbReference type="FunFam" id="3.30.830.10:FF:000005">
    <property type="entry name" value="nardilysin isoform X1"/>
    <property type="match status" value="1"/>
</dbReference>
<dbReference type="InterPro" id="IPR011249">
    <property type="entry name" value="Metalloenz_LuxS/M16"/>
</dbReference>
<keyword evidence="3" id="KW-0479">Metal-binding</keyword>
<dbReference type="GO" id="GO:0005739">
    <property type="term" value="C:mitochondrion"/>
    <property type="evidence" value="ECO:0007669"/>
    <property type="project" value="TreeGrafter"/>
</dbReference>
<feature type="domain" description="Peptidase M16 middle/third" evidence="11">
    <location>
        <begin position="383"/>
        <end position="693"/>
    </location>
</feature>
<dbReference type="Gene3D" id="3.30.830.10">
    <property type="entry name" value="Metalloenzyme, LuxS/M16 peptidase-like"/>
    <property type="match status" value="4"/>
</dbReference>
<dbReference type="EMBL" id="KQ965736">
    <property type="protein sequence ID" value="KXS20116.1"/>
    <property type="molecule type" value="Genomic_DNA"/>
</dbReference>
<dbReference type="GO" id="GO:0004222">
    <property type="term" value="F:metalloendopeptidase activity"/>
    <property type="evidence" value="ECO:0007669"/>
    <property type="project" value="InterPro"/>
</dbReference>
<evidence type="ECO:0000256" key="2">
    <source>
        <dbReference type="ARBA" id="ARBA00022670"/>
    </source>
</evidence>
<feature type="compositionally biased region" description="Low complexity" evidence="8">
    <location>
        <begin position="516"/>
        <end position="527"/>
    </location>
</feature>
<dbReference type="GO" id="GO:0051603">
    <property type="term" value="P:proteolysis involved in protein catabolic process"/>
    <property type="evidence" value="ECO:0007669"/>
    <property type="project" value="TreeGrafter"/>
</dbReference>
<evidence type="ECO:0000256" key="7">
    <source>
        <dbReference type="RuleBase" id="RU004447"/>
    </source>
</evidence>
<evidence type="ECO:0000256" key="6">
    <source>
        <dbReference type="ARBA" id="ARBA00023049"/>
    </source>
</evidence>
<evidence type="ECO:0000256" key="8">
    <source>
        <dbReference type="SAM" id="MobiDB-lite"/>
    </source>
</evidence>
<dbReference type="OMA" id="WIFDEMK"/>
<comment type="similarity">
    <text evidence="1 7">Belongs to the peptidase M16 family.</text>
</comment>
<keyword evidence="5" id="KW-0862">Zinc</keyword>
<dbReference type="InterPro" id="IPR011765">
    <property type="entry name" value="Pept_M16_N"/>
</dbReference>
<evidence type="ECO:0000259" key="10">
    <source>
        <dbReference type="Pfam" id="PF05193"/>
    </source>
</evidence>
<feature type="domain" description="Peptidase M16 N-terminal" evidence="9">
    <location>
        <begin position="37"/>
        <end position="173"/>
    </location>
</feature>
<dbReference type="InterPro" id="IPR032632">
    <property type="entry name" value="Peptidase_M16_M"/>
</dbReference>
<protein>
    <recommendedName>
        <fullName evidence="15">Insulin-degrading enzyme</fullName>
    </recommendedName>
</protein>
<dbReference type="InterPro" id="IPR054734">
    <property type="entry name" value="PqqF-like_C_4"/>
</dbReference>
<dbReference type="GO" id="GO:0005829">
    <property type="term" value="C:cytosol"/>
    <property type="evidence" value="ECO:0007669"/>
    <property type="project" value="TreeGrafter"/>
</dbReference>
<gene>
    <name evidence="13" type="ORF">M427DRAFT_52375</name>
</gene>
<keyword evidence="2" id="KW-0645">Protease</keyword>